<proteinExistence type="predicted"/>
<reference evidence="1 2" key="1">
    <citation type="submission" date="2024-01" db="EMBL/GenBank/DDBJ databases">
        <title>The genomes of 5 underutilized Papilionoideae crops provide insights into root nodulation and disease resistanc.</title>
        <authorList>
            <person name="Jiang F."/>
        </authorList>
    </citation>
    <scope>NUCLEOTIDE SEQUENCE [LARGE SCALE GENOMIC DNA]</scope>
    <source>
        <strain evidence="1">JINMINGXINNONG_FW02</strain>
        <tissue evidence="1">Leaves</tissue>
    </source>
</reference>
<dbReference type="AlphaFoldDB" id="A0AAN9QLN7"/>
<dbReference type="Proteomes" id="UP001374584">
    <property type="component" value="Unassembled WGS sequence"/>
</dbReference>
<protein>
    <submittedName>
        <fullName evidence="1">Uncharacterized protein</fullName>
    </submittedName>
</protein>
<evidence type="ECO:0000313" key="1">
    <source>
        <dbReference type="EMBL" id="KAK7342185.1"/>
    </source>
</evidence>
<sequence>MMNSRTKTWSECLHKSPPLGLGSSELAFSLRLSRIEFLLLVRNCLKSSSSFSLALASVLLHGGLGSSSTTSHCCVRWLLAQVELNSRLELG</sequence>
<keyword evidence="2" id="KW-1185">Reference proteome</keyword>
<accession>A0AAN9QLN7</accession>
<evidence type="ECO:0000313" key="2">
    <source>
        <dbReference type="Proteomes" id="UP001374584"/>
    </source>
</evidence>
<comment type="caution">
    <text evidence="1">The sequence shown here is derived from an EMBL/GenBank/DDBJ whole genome shotgun (WGS) entry which is preliminary data.</text>
</comment>
<organism evidence="1 2">
    <name type="scientific">Phaseolus coccineus</name>
    <name type="common">Scarlet runner bean</name>
    <name type="synonym">Phaseolus multiflorus</name>
    <dbReference type="NCBI Taxonomy" id="3886"/>
    <lineage>
        <taxon>Eukaryota</taxon>
        <taxon>Viridiplantae</taxon>
        <taxon>Streptophyta</taxon>
        <taxon>Embryophyta</taxon>
        <taxon>Tracheophyta</taxon>
        <taxon>Spermatophyta</taxon>
        <taxon>Magnoliopsida</taxon>
        <taxon>eudicotyledons</taxon>
        <taxon>Gunneridae</taxon>
        <taxon>Pentapetalae</taxon>
        <taxon>rosids</taxon>
        <taxon>fabids</taxon>
        <taxon>Fabales</taxon>
        <taxon>Fabaceae</taxon>
        <taxon>Papilionoideae</taxon>
        <taxon>50 kb inversion clade</taxon>
        <taxon>NPAAA clade</taxon>
        <taxon>indigoferoid/millettioid clade</taxon>
        <taxon>Phaseoleae</taxon>
        <taxon>Phaseolus</taxon>
    </lineage>
</organism>
<gene>
    <name evidence="1" type="ORF">VNO80_25129</name>
</gene>
<name>A0AAN9QLN7_PHACN</name>
<dbReference type="EMBL" id="JAYMYR010000009">
    <property type="protein sequence ID" value="KAK7342185.1"/>
    <property type="molecule type" value="Genomic_DNA"/>
</dbReference>